<dbReference type="InterPro" id="IPR023213">
    <property type="entry name" value="CAT-like_dom_sf"/>
</dbReference>
<evidence type="ECO:0000313" key="8">
    <source>
        <dbReference type="EMBL" id="THH00593.1"/>
    </source>
</evidence>
<reference evidence="8 9" key="1">
    <citation type="submission" date="2019-02" db="EMBL/GenBank/DDBJ databases">
        <title>Genome sequencing of the rare red list fungi Phlebia centrifuga.</title>
        <authorList>
            <person name="Buettner E."/>
            <person name="Kellner H."/>
        </authorList>
    </citation>
    <scope>NUCLEOTIDE SEQUENCE [LARGE SCALE GENOMIC DNA]</scope>
    <source>
        <strain evidence="8 9">DSM 108282</strain>
    </source>
</reference>
<dbReference type="InterPro" id="IPR002347">
    <property type="entry name" value="SDR_fam"/>
</dbReference>
<keyword evidence="9" id="KW-1185">Reference proteome</keyword>
<keyword evidence="3" id="KW-0521">NADP</keyword>
<sequence length="831" mass="91646">MASNTTRPPNWKSQAPAPIPGETFAAQPSLPRLPVPPLVQTLDKLTSTLRPIAYSAEEFQEVKQKILELGKAGGFGETLQKRLEQRASEREHWLEEWWDDGGYLGYRDSVVVNVSYYYGFKSQPVQHLHPALHRAASLVRASMLFRQQFKLGKVPPERTRDGPLCMDTWRWMFDCCRIPGLGGFDWSVTYAKPGDEGTSGHVVVLRKGRFWKLEPWIDGRLLSVPELEKYIFSQTSIYHNFDDYALLAEDPKNASILTTIHSAAFVLCLDTEQPSSLVEHSRALWHGSVTRPKGEGKVVLGLRNRWVDKPVQFIVFDNGEAGIMGEHSVMDGTPTVALCDAVLDMIASPEFSSGEIKANAEATLPQPLDWIVLPATTKAIETAETAALSLIESQEMGIMIVQLAYARLVRSLGQERQGGTYEAATTRRFFKGRTEAIRVVSEESDRWVASMGEDGVSAEERKKLLKEAVKKHGDWARMAGSGLGIDRHMLGLKLSLKDGEELPALYSDPVFKRSSNWVLSTSAIFSKHFGPYGWGEVVPEGFGVAYTTGFDVTGASSGFGRCMTELVLKNGEIVVATLRKPETIDDLKVQYSPDRLLILKLDVTKPDEIAASFAIAKQAFGRIDVVFNNAGYTVLGEVESVPDDVARAMFDVNFWGAAHVSQEAIKAFRDTNQPRGGRLLNVSSMVGIKALPALGFYSAAKHALEGMSEGLAGDLDPEWNIRVTILELGGYRTKAGTESMVRTEQHSAYNKPALAPSVIRAYVANPGRGRNGSQDPNKASIKIFDLSLLQDPPLRLVLGKDAVAAGKAQVASFSSEIKKYEEWSENLYSED</sequence>
<evidence type="ECO:0000256" key="1">
    <source>
        <dbReference type="ARBA" id="ARBA00005232"/>
    </source>
</evidence>
<evidence type="ECO:0000256" key="2">
    <source>
        <dbReference type="ARBA" id="ARBA00022679"/>
    </source>
</evidence>
<accession>A0A4V3XB52</accession>
<feature type="compositionally biased region" description="Polar residues" evidence="6">
    <location>
        <begin position="1"/>
        <end position="13"/>
    </location>
</feature>
<dbReference type="Pfam" id="PF00755">
    <property type="entry name" value="Carn_acyltransf"/>
    <property type="match status" value="2"/>
</dbReference>
<dbReference type="Gene3D" id="3.40.50.720">
    <property type="entry name" value="NAD(P)-binding Rossmann-like Domain"/>
    <property type="match status" value="1"/>
</dbReference>
<dbReference type="PANTHER" id="PTHR22589:SF103">
    <property type="entry name" value="CARNITINE O-ACETYL-TRANSFERASE, ISOFORM A-RELATED"/>
    <property type="match status" value="1"/>
</dbReference>
<organism evidence="8 9">
    <name type="scientific">Hermanssonia centrifuga</name>
    <dbReference type="NCBI Taxonomy" id="98765"/>
    <lineage>
        <taxon>Eukaryota</taxon>
        <taxon>Fungi</taxon>
        <taxon>Dikarya</taxon>
        <taxon>Basidiomycota</taxon>
        <taxon>Agaricomycotina</taxon>
        <taxon>Agaricomycetes</taxon>
        <taxon>Polyporales</taxon>
        <taxon>Meruliaceae</taxon>
        <taxon>Hermanssonia</taxon>
    </lineage>
</organism>
<dbReference type="AlphaFoldDB" id="A0A4V3XB52"/>
<dbReference type="Pfam" id="PF00106">
    <property type="entry name" value="adh_short"/>
    <property type="match status" value="1"/>
</dbReference>
<dbReference type="PRINTS" id="PR00081">
    <property type="entry name" value="GDHRDH"/>
</dbReference>
<evidence type="ECO:0000256" key="4">
    <source>
        <dbReference type="ARBA" id="ARBA00023315"/>
    </source>
</evidence>
<dbReference type="InterPro" id="IPR000542">
    <property type="entry name" value="Carn_acyl_trans"/>
</dbReference>
<name>A0A4V3XB52_9APHY</name>
<dbReference type="Proteomes" id="UP000309038">
    <property type="component" value="Unassembled WGS sequence"/>
</dbReference>
<evidence type="ECO:0000256" key="6">
    <source>
        <dbReference type="SAM" id="MobiDB-lite"/>
    </source>
</evidence>
<keyword evidence="2" id="KW-0808">Transferase</keyword>
<gene>
    <name evidence="8" type="ORF">EW026_g1967</name>
</gene>
<comment type="similarity">
    <text evidence="1">Belongs to the carnitine/choline acetyltransferase family.</text>
</comment>
<dbReference type="Gene3D" id="3.30.559.10">
    <property type="entry name" value="Chloramphenicol acetyltransferase-like domain"/>
    <property type="match status" value="2"/>
</dbReference>
<feature type="active site" description="Proton acceptor" evidence="5">
    <location>
        <position position="327"/>
    </location>
</feature>
<dbReference type="GO" id="GO:0016746">
    <property type="term" value="F:acyltransferase activity"/>
    <property type="evidence" value="ECO:0007669"/>
    <property type="project" value="UniProtKB-KW"/>
</dbReference>
<dbReference type="PROSITE" id="PS00061">
    <property type="entry name" value="ADH_SHORT"/>
    <property type="match status" value="1"/>
</dbReference>
<evidence type="ECO:0000259" key="7">
    <source>
        <dbReference type="Pfam" id="PF00755"/>
    </source>
</evidence>
<proteinExistence type="inferred from homology"/>
<feature type="domain" description="Choline/carnitine acyltransferase" evidence="7">
    <location>
        <begin position="399"/>
        <end position="548"/>
    </location>
</feature>
<dbReference type="PROSITE" id="PS00440">
    <property type="entry name" value="ACYLTRANSF_C_2"/>
    <property type="match status" value="1"/>
</dbReference>
<dbReference type="InterPro" id="IPR039551">
    <property type="entry name" value="Cho/carn_acyl_trans"/>
</dbReference>
<dbReference type="Gene3D" id="3.30.559.70">
    <property type="entry name" value="Choline/Carnitine o-acyltransferase, domain 2"/>
    <property type="match status" value="2"/>
</dbReference>
<dbReference type="CDD" id="cd05374">
    <property type="entry name" value="17beta-HSD-like_SDR_c"/>
    <property type="match status" value="1"/>
</dbReference>
<dbReference type="EMBL" id="SGPJ01000045">
    <property type="protein sequence ID" value="THH00593.1"/>
    <property type="molecule type" value="Genomic_DNA"/>
</dbReference>
<dbReference type="PRINTS" id="PR00080">
    <property type="entry name" value="SDRFAMILY"/>
</dbReference>
<dbReference type="PROSITE" id="PS00439">
    <property type="entry name" value="ACYLTRANSF_C_1"/>
    <property type="match status" value="1"/>
</dbReference>
<comment type="caution">
    <text evidence="8">The sequence shown here is derived from an EMBL/GenBank/DDBJ whole genome shotgun (WGS) entry which is preliminary data.</text>
</comment>
<evidence type="ECO:0000256" key="3">
    <source>
        <dbReference type="ARBA" id="ARBA00022857"/>
    </source>
</evidence>
<dbReference type="SUPFAM" id="SSF52777">
    <property type="entry name" value="CoA-dependent acyltransferases"/>
    <property type="match status" value="2"/>
</dbReference>
<dbReference type="PANTHER" id="PTHR22589">
    <property type="entry name" value="CARNITINE O-ACYLTRANSFERASE"/>
    <property type="match status" value="1"/>
</dbReference>
<protein>
    <recommendedName>
        <fullName evidence="7">Choline/carnitine acyltransferase domain-containing protein</fullName>
    </recommendedName>
</protein>
<dbReference type="InterPro" id="IPR020904">
    <property type="entry name" value="Sc_DH/Rdtase_CS"/>
</dbReference>
<evidence type="ECO:0000256" key="5">
    <source>
        <dbReference type="PIRSR" id="PIRSR600542-1"/>
    </source>
</evidence>
<feature type="region of interest" description="Disordered" evidence="6">
    <location>
        <begin position="1"/>
        <end position="30"/>
    </location>
</feature>
<feature type="domain" description="Choline/carnitine acyltransferase" evidence="7">
    <location>
        <begin position="33"/>
        <end position="398"/>
    </location>
</feature>
<evidence type="ECO:0000313" key="9">
    <source>
        <dbReference type="Proteomes" id="UP000309038"/>
    </source>
</evidence>
<keyword evidence="4" id="KW-0012">Acyltransferase</keyword>
<dbReference type="InterPro" id="IPR042231">
    <property type="entry name" value="Cho/carn_acyl_trans_2"/>
</dbReference>
<dbReference type="InterPro" id="IPR036291">
    <property type="entry name" value="NAD(P)-bd_dom_sf"/>
</dbReference>
<dbReference type="SUPFAM" id="SSF51735">
    <property type="entry name" value="NAD(P)-binding Rossmann-fold domains"/>
    <property type="match status" value="1"/>
</dbReference>